<dbReference type="SUPFAM" id="SSF49879">
    <property type="entry name" value="SMAD/FHA domain"/>
    <property type="match status" value="1"/>
</dbReference>
<keyword evidence="3" id="KW-0808">Transferase</keyword>
<dbReference type="InterPro" id="IPR000253">
    <property type="entry name" value="FHA_dom"/>
</dbReference>
<feature type="domain" description="RING-type" evidence="11">
    <location>
        <begin position="586"/>
        <end position="624"/>
    </location>
</feature>
<feature type="compositionally biased region" description="Polar residues" evidence="9">
    <location>
        <begin position="408"/>
        <end position="438"/>
    </location>
</feature>
<dbReference type="Gene3D" id="2.60.200.20">
    <property type="match status" value="1"/>
</dbReference>
<evidence type="ECO:0000256" key="7">
    <source>
        <dbReference type="ARBA" id="ARBA00022833"/>
    </source>
</evidence>
<dbReference type="SMART" id="SM00240">
    <property type="entry name" value="FHA"/>
    <property type="match status" value="1"/>
</dbReference>
<dbReference type="EMBL" id="BPLQ01003961">
    <property type="protein sequence ID" value="GIY04677.1"/>
    <property type="molecule type" value="Genomic_DNA"/>
</dbReference>
<keyword evidence="5 8" id="KW-0863">Zinc-finger</keyword>
<keyword evidence="13" id="KW-1185">Reference proteome</keyword>
<dbReference type="PROSITE" id="PS00518">
    <property type="entry name" value="ZF_RING_1"/>
    <property type="match status" value="1"/>
</dbReference>
<dbReference type="InterPro" id="IPR008984">
    <property type="entry name" value="SMAD_FHA_dom_sf"/>
</dbReference>
<dbReference type="Pfam" id="PF00498">
    <property type="entry name" value="FHA"/>
    <property type="match status" value="1"/>
</dbReference>
<dbReference type="GO" id="GO:0006511">
    <property type="term" value="P:ubiquitin-dependent protein catabolic process"/>
    <property type="evidence" value="ECO:0007669"/>
    <property type="project" value="TreeGrafter"/>
</dbReference>
<dbReference type="Pfam" id="PF13920">
    <property type="entry name" value="zf-C3HC4_3"/>
    <property type="match status" value="1"/>
</dbReference>
<evidence type="ECO:0000256" key="9">
    <source>
        <dbReference type="SAM" id="MobiDB-lite"/>
    </source>
</evidence>
<name>A0AAV4Q8I9_9ARAC</name>
<dbReference type="PANTHER" id="PTHR15067">
    <property type="entry name" value="E3 UBIQUITIN-PROTEIN LIGASE RNF8"/>
    <property type="match status" value="1"/>
</dbReference>
<dbReference type="GO" id="GO:0000151">
    <property type="term" value="C:ubiquitin ligase complex"/>
    <property type="evidence" value="ECO:0007669"/>
    <property type="project" value="TreeGrafter"/>
</dbReference>
<evidence type="ECO:0000256" key="3">
    <source>
        <dbReference type="ARBA" id="ARBA00022679"/>
    </source>
</evidence>
<accession>A0AAV4Q8I9</accession>
<dbReference type="GO" id="GO:0070936">
    <property type="term" value="P:protein K48-linked ubiquitination"/>
    <property type="evidence" value="ECO:0007669"/>
    <property type="project" value="TreeGrafter"/>
</dbReference>
<dbReference type="SMART" id="SM00184">
    <property type="entry name" value="RING"/>
    <property type="match status" value="1"/>
</dbReference>
<dbReference type="InterPro" id="IPR013083">
    <property type="entry name" value="Znf_RING/FYVE/PHD"/>
</dbReference>
<gene>
    <name evidence="12" type="primary">rnf8</name>
    <name evidence="12" type="ORF">CDAR_54902</name>
</gene>
<dbReference type="GO" id="GO:0005634">
    <property type="term" value="C:nucleus"/>
    <property type="evidence" value="ECO:0007669"/>
    <property type="project" value="TreeGrafter"/>
</dbReference>
<dbReference type="AlphaFoldDB" id="A0AAV4Q8I9"/>
<dbReference type="Gene3D" id="3.30.40.10">
    <property type="entry name" value="Zinc/RING finger domain, C3HC4 (zinc finger)"/>
    <property type="match status" value="1"/>
</dbReference>
<protein>
    <recommendedName>
        <fullName evidence="2">E3 ubiquitin-protein ligase CHFR</fullName>
    </recommendedName>
</protein>
<proteinExistence type="inferred from homology"/>
<feature type="compositionally biased region" description="Polar residues" evidence="9">
    <location>
        <begin position="366"/>
        <end position="375"/>
    </location>
</feature>
<comment type="similarity">
    <text evidence="1">Belongs to the CHFR family.</text>
</comment>
<keyword evidence="4" id="KW-0479">Metal-binding</keyword>
<feature type="region of interest" description="Disordered" evidence="9">
    <location>
        <begin position="366"/>
        <end position="473"/>
    </location>
</feature>
<reference evidence="12 13" key="1">
    <citation type="submission" date="2021-06" db="EMBL/GenBank/DDBJ databases">
        <title>Caerostris darwini draft genome.</title>
        <authorList>
            <person name="Kono N."/>
            <person name="Arakawa K."/>
        </authorList>
    </citation>
    <scope>NUCLEOTIDE SEQUENCE [LARGE SCALE GENOMIC DNA]</scope>
</reference>
<evidence type="ECO:0000256" key="4">
    <source>
        <dbReference type="ARBA" id="ARBA00022723"/>
    </source>
</evidence>
<evidence type="ECO:0000256" key="8">
    <source>
        <dbReference type="PROSITE-ProRule" id="PRU00175"/>
    </source>
</evidence>
<dbReference type="PROSITE" id="PS50006">
    <property type="entry name" value="FHA_DOMAIN"/>
    <property type="match status" value="1"/>
</dbReference>
<sequence>MAGTSESDSAMAAGYLERIVGDPVGELITLTSDRLLIGRYQRTAQIYFEDVHVSRRHCIMRIKDNCWYLRDIRSKNGTFLNGIKLEPTNKYRLRNGYKIYLGKPEYDLVAYIFLTKKPNEQCCKNNISNYHQNSIPREISQDNSSELKRRSKEEISDIAYKSNPKRARFSINISSPERRSYNHPSVSMQIISRDNLSDNANAPKDIRISYCFLIPDDKASTSKLKSSTNKNEEQELKIKPTTSKMSALDSKNSNESWENNVSHCHQSSTNQEIDQSNEGNSSASKKDDQRSKEEVPDVDEIQSYPKEMESSAIVPHAPFECPVEIMDCDNLSDCSVDSNNSVKMRIKREITFDRLRQRLRLDFDDASSSTRLQVSENKKQDMETQLSTSRLVPLSSENSIEPTREQQLKPNEQCWENTITRMPSPTFYDTDQSNQGNLSGSEEEDQNSQEDQRSGEVSDITETVSCPREVESSVTVPRDTLEFPVEVTDSSNLSDCTVDSEYSFRTGIDSELLDSIDNQVIRHQNILALRDGYSLSQYEEQELETRSYTSRLASLSSENSIQECDLKRNDQTTEKFQKILEDSLLCSICNEAFVKATTLNCCHTFCQYCISEWKKVESVCPICRKEIASEVHVHVLDDVIEKLIKETDHNFMDARKKVLFKRKKSGDYDEDNDFNDG</sequence>
<dbReference type="GO" id="GO:0006302">
    <property type="term" value="P:double-strand break repair"/>
    <property type="evidence" value="ECO:0007669"/>
    <property type="project" value="TreeGrafter"/>
</dbReference>
<evidence type="ECO:0000259" key="11">
    <source>
        <dbReference type="PROSITE" id="PS50089"/>
    </source>
</evidence>
<comment type="caution">
    <text evidence="12">The sequence shown here is derived from an EMBL/GenBank/DDBJ whole genome shotgun (WGS) entry which is preliminary data.</text>
</comment>
<evidence type="ECO:0000313" key="13">
    <source>
        <dbReference type="Proteomes" id="UP001054837"/>
    </source>
</evidence>
<evidence type="ECO:0000256" key="5">
    <source>
        <dbReference type="ARBA" id="ARBA00022771"/>
    </source>
</evidence>
<feature type="compositionally biased region" description="Polar residues" evidence="9">
    <location>
        <begin position="383"/>
        <end position="401"/>
    </location>
</feature>
<dbReference type="GO" id="GO:0008270">
    <property type="term" value="F:zinc ion binding"/>
    <property type="evidence" value="ECO:0007669"/>
    <property type="project" value="UniProtKB-KW"/>
</dbReference>
<organism evidence="12 13">
    <name type="scientific">Caerostris darwini</name>
    <dbReference type="NCBI Taxonomy" id="1538125"/>
    <lineage>
        <taxon>Eukaryota</taxon>
        <taxon>Metazoa</taxon>
        <taxon>Ecdysozoa</taxon>
        <taxon>Arthropoda</taxon>
        <taxon>Chelicerata</taxon>
        <taxon>Arachnida</taxon>
        <taxon>Araneae</taxon>
        <taxon>Araneomorphae</taxon>
        <taxon>Entelegynae</taxon>
        <taxon>Araneoidea</taxon>
        <taxon>Araneidae</taxon>
        <taxon>Caerostris</taxon>
    </lineage>
</organism>
<dbReference type="GO" id="GO:0005829">
    <property type="term" value="C:cytosol"/>
    <property type="evidence" value="ECO:0007669"/>
    <property type="project" value="TreeGrafter"/>
</dbReference>
<dbReference type="GO" id="GO:0061630">
    <property type="term" value="F:ubiquitin protein ligase activity"/>
    <property type="evidence" value="ECO:0007669"/>
    <property type="project" value="TreeGrafter"/>
</dbReference>
<feature type="domain" description="FHA" evidence="10">
    <location>
        <begin position="35"/>
        <end position="85"/>
    </location>
</feature>
<evidence type="ECO:0000259" key="10">
    <source>
        <dbReference type="PROSITE" id="PS50006"/>
    </source>
</evidence>
<dbReference type="InterPro" id="IPR017907">
    <property type="entry name" value="Znf_RING_CS"/>
</dbReference>
<evidence type="ECO:0000256" key="2">
    <source>
        <dbReference type="ARBA" id="ARBA00017908"/>
    </source>
</evidence>
<evidence type="ECO:0000313" key="12">
    <source>
        <dbReference type="EMBL" id="GIY04677.1"/>
    </source>
</evidence>
<dbReference type="PANTHER" id="PTHR15067:SF4">
    <property type="entry name" value="E3 UBIQUITIN-PROTEIN LIGASE RNF8"/>
    <property type="match status" value="1"/>
</dbReference>
<evidence type="ECO:0000256" key="6">
    <source>
        <dbReference type="ARBA" id="ARBA00022786"/>
    </source>
</evidence>
<feature type="compositionally biased region" description="Basic and acidic residues" evidence="9">
    <location>
        <begin position="284"/>
        <end position="295"/>
    </location>
</feature>
<dbReference type="GO" id="GO:0035861">
    <property type="term" value="C:site of double-strand break"/>
    <property type="evidence" value="ECO:0007669"/>
    <property type="project" value="TreeGrafter"/>
</dbReference>
<feature type="region of interest" description="Disordered" evidence="9">
    <location>
        <begin position="221"/>
        <end position="309"/>
    </location>
</feature>
<dbReference type="GO" id="GO:0042393">
    <property type="term" value="F:histone binding"/>
    <property type="evidence" value="ECO:0007669"/>
    <property type="project" value="TreeGrafter"/>
</dbReference>
<dbReference type="Proteomes" id="UP001054837">
    <property type="component" value="Unassembled WGS sequence"/>
</dbReference>
<feature type="compositionally biased region" description="Polar residues" evidence="9">
    <location>
        <begin position="240"/>
        <end position="283"/>
    </location>
</feature>
<dbReference type="PROSITE" id="PS50089">
    <property type="entry name" value="ZF_RING_2"/>
    <property type="match status" value="1"/>
</dbReference>
<keyword evidence="6" id="KW-0833">Ubl conjugation pathway</keyword>
<dbReference type="CDD" id="cd00060">
    <property type="entry name" value="FHA"/>
    <property type="match status" value="1"/>
</dbReference>
<dbReference type="SUPFAM" id="SSF57850">
    <property type="entry name" value="RING/U-box"/>
    <property type="match status" value="1"/>
</dbReference>
<dbReference type="InterPro" id="IPR001841">
    <property type="entry name" value="Znf_RING"/>
</dbReference>
<keyword evidence="7" id="KW-0862">Zinc</keyword>
<evidence type="ECO:0000256" key="1">
    <source>
        <dbReference type="ARBA" id="ARBA00005797"/>
    </source>
</evidence>